<accession>A0A9E7GTK0</accession>
<feature type="region of interest" description="Disordered" evidence="1">
    <location>
        <begin position="64"/>
        <end position="91"/>
    </location>
</feature>
<organism evidence="2 3">
    <name type="scientific">Musa troglodytarum</name>
    <name type="common">fe'i banana</name>
    <dbReference type="NCBI Taxonomy" id="320322"/>
    <lineage>
        <taxon>Eukaryota</taxon>
        <taxon>Viridiplantae</taxon>
        <taxon>Streptophyta</taxon>
        <taxon>Embryophyta</taxon>
        <taxon>Tracheophyta</taxon>
        <taxon>Spermatophyta</taxon>
        <taxon>Magnoliopsida</taxon>
        <taxon>Liliopsida</taxon>
        <taxon>Zingiberales</taxon>
        <taxon>Musaceae</taxon>
        <taxon>Musa</taxon>
    </lineage>
</organism>
<dbReference type="EMBL" id="CP097509">
    <property type="protein sequence ID" value="URE17058.1"/>
    <property type="molecule type" value="Genomic_DNA"/>
</dbReference>
<evidence type="ECO:0000256" key="1">
    <source>
        <dbReference type="SAM" id="MobiDB-lite"/>
    </source>
</evidence>
<dbReference type="AlphaFoldDB" id="A0A9E7GTK0"/>
<sequence length="91" mass="10055">MITALRYDILCRSSSLISSACTPANFSTSSNSFRCRCCSITRCTMIHCSVVAVVSMPTIWNSKQRLTNSSSVSSRSPLDRRRPRSELLSSS</sequence>
<reference evidence="2" key="1">
    <citation type="submission" date="2022-05" db="EMBL/GenBank/DDBJ databases">
        <title>The Musa troglodytarum L. genome provides insights into the mechanism of non-climacteric behaviour and enrichment of carotenoids.</title>
        <authorList>
            <person name="Wang J."/>
        </authorList>
    </citation>
    <scope>NUCLEOTIDE SEQUENCE</scope>
    <source>
        <tissue evidence="2">Leaf</tissue>
    </source>
</reference>
<name>A0A9E7GTK0_9LILI</name>
<evidence type="ECO:0000313" key="3">
    <source>
        <dbReference type="Proteomes" id="UP001055439"/>
    </source>
</evidence>
<keyword evidence="3" id="KW-1185">Reference proteome</keyword>
<protein>
    <submittedName>
        <fullName evidence="2">Uncharacterized protein</fullName>
    </submittedName>
</protein>
<gene>
    <name evidence="2" type="ORF">MUK42_11673</name>
</gene>
<proteinExistence type="predicted"/>
<evidence type="ECO:0000313" key="2">
    <source>
        <dbReference type="EMBL" id="URE17058.1"/>
    </source>
</evidence>
<dbReference type="Proteomes" id="UP001055439">
    <property type="component" value="Chromosome 7"/>
</dbReference>
<feature type="compositionally biased region" description="Low complexity" evidence="1">
    <location>
        <begin position="65"/>
        <end position="76"/>
    </location>
</feature>